<reference evidence="2" key="1">
    <citation type="journal article" date="2017" name="Nature">
        <title>The sunflower genome provides insights into oil metabolism, flowering and Asterid evolution.</title>
        <authorList>
            <person name="Badouin H."/>
            <person name="Gouzy J."/>
            <person name="Grassa C.J."/>
            <person name="Murat F."/>
            <person name="Staton S.E."/>
            <person name="Cottret L."/>
            <person name="Lelandais-Briere C."/>
            <person name="Owens G.L."/>
            <person name="Carrere S."/>
            <person name="Mayjonade B."/>
            <person name="Legrand L."/>
            <person name="Gill N."/>
            <person name="Kane N.C."/>
            <person name="Bowers J.E."/>
            <person name="Hubner S."/>
            <person name="Bellec A."/>
            <person name="Berard A."/>
            <person name="Berges H."/>
            <person name="Blanchet N."/>
            <person name="Boniface M.C."/>
            <person name="Brunel D."/>
            <person name="Catrice O."/>
            <person name="Chaidir N."/>
            <person name="Claudel C."/>
            <person name="Donnadieu C."/>
            <person name="Faraut T."/>
            <person name="Fievet G."/>
            <person name="Helmstetter N."/>
            <person name="King M."/>
            <person name="Knapp S.J."/>
            <person name="Lai Z."/>
            <person name="Le Paslier M.C."/>
            <person name="Lippi Y."/>
            <person name="Lorenzon L."/>
            <person name="Mandel J.R."/>
            <person name="Marage G."/>
            <person name="Marchand G."/>
            <person name="Marquand E."/>
            <person name="Bret-Mestries E."/>
            <person name="Morien E."/>
            <person name="Nambeesan S."/>
            <person name="Nguyen T."/>
            <person name="Pegot-Espagnet P."/>
            <person name="Pouilly N."/>
            <person name="Raftis F."/>
            <person name="Sallet E."/>
            <person name="Schiex T."/>
            <person name="Thomas J."/>
            <person name="Vandecasteele C."/>
            <person name="Vares D."/>
            <person name="Vear F."/>
            <person name="Vautrin S."/>
            <person name="Crespi M."/>
            <person name="Mangin B."/>
            <person name="Burke J.M."/>
            <person name="Salse J."/>
            <person name="Munos S."/>
            <person name="Vincourt P."/>
            <person name="Rieseberg L.H."/>
            <person name="Langlade N.B."/>
        </authorList>
    </citation>
    <scope>NUCLEOTIDE SEQUENCE</scope>
    <source>
        <tissue evidence="2">Leaves</tissue>
    </source>
</reference>
<dbReference type="AlphaFoldDB" id="A0A9K3JKV2"/>
<dbReference type="GO" id="GO:0004197">
    <property type="term" value="F:cysteine-type endopeptidase activity"/>
    <property type="evidence" value="ECO:0007669"/>
    <property type="project" value="UniProtKB-EC"/>
</dbReference>
<keyword evidence="3" id="KW-1185">Reference proteome</keyword>
<keyword evidence="2" id="KW-0378">Hydrolase</keyword>
<dbReference type="InterPro" id="IPR000668">
    <property type="entry name" value="Peptidase_C1A_C"/>
</dbReference>
<dbReference type="SUPFAM" id="SSF54001">
    <property type="entry name" value="Cysteine proteinases"/>
    <property type="match status" value="1"/>
</dbReference>
<reference evidence="2" key="2">
    <citation type="submission" date="2020-06" db="EMBL/GenBank/DDBJ databases">
        <title>Helianthus annuus Genome sequencing and assembly Release 2.</title>
        <authorList>
            <person name="Gouzy J."/>
            <person name="Langlade N."/>
            <person name="Munos S."/>
        </authorList>
    </citation>
    <scope>NUCLEOTIDE SEQUENCE</scope>
    <source>
        <tissue evidence="2">Leaves</tissue>
    </source>
</reference>
<name>A0A9K3JKV2_HELAN</name>
<organism evidence="2 3">
    <name type="scientific">Helianthus annuus</name>
    <name type="common">Common sunflower</name>
    <dbReference type="NCBI Taxonomy" id="4232"/>
    <lineage>
        <taxon>Eukaryota</taxon>
        <taxon>Viridiplantae</taxon>
        <taxon>Streptophyta</taxon>
        <taxon>Embryophyta</taxon>
        <taxon>Tracheophyta</taxon>
        <taxon>Spermatophyta</taxon>
        <taxon>Magnoliopsida</taxon>
        <taxon>eudicotyledons</taxon>
        <taxon>Gunneridae</taxon>
        <taxon>Pentapetalae</taxon>
        <taxon>asterids</taxon>
        <taxon>campanulids</taxon>
        <taxon>Asterales</taxon>
        <taxon>Asteraceae</taxon>
        <taxon>Asteroideae</taxon>
        <taxon>Heliantheae alliance</taxon>
        <taxon>Heliantheae</taxon>
        <taxon>Helianthus</taxon>
    </lineage>
</organism>
<evidence type="ECO:0000313" key="2">
    <source>
        <dbReference type="EMBL" id="KAF5817079.1"/>
    </source>
</evidence>
<proteinExistence type="predicted"/>
<comment type="caution">
    <text evidence="2">The sequence shown here is derived from an EMBL/GenBank/DDBJ whole genome shotgun (WGS) entry which is preliminary data.</text>
</comment>
<evidence type="ECO:0000259" key="1">
    <source>
        <dbReference type="Pfam" id="PF00112"/>
    </source>
</evidence>
<dbReference type="EC" id="3.4.22.41" evidence="2"/>
<evidence type="ECO:0000313" key="3">
    <source>
        <dbReference type="Proteomes" id="UP000215914"/>
    </source>
</evidence>
<dbReference type="Pfam" id="PF00112">
    <property type="entry name" value="Peptidase_C1"/>
    <property type="match status" value="1"/>
</dbReference>
<dbReference type="Gene3D" id="2.40.50.170">
    <property type="entry name" value="Cysteine proteinases. Chain C"/>
    <property type="match status" value="1"/>
</dbReference>
<feature type="domain" description="Peptidase C1A papain C-terminal" evidence="1">
    <location>
        <begin position="44"/>
        <end position="83"/>
    </location>
</feature>
<dbReference type="Gramene" id="mRNA:HanXRQr2_Chr02g0048841">
    <property type="protein sequence ID" value="mRNA:HanXRQr2_Chr02g0048841"/>
    <property type="gene ID" value="HanXRQr2_Chr02g0048841"/>
</dbReference>
<dbReference type="InterPro" id="IPR038765">
    <property type="entry name" value="Papain-like_cys_pep_sf"/>
</dbReference>
<dbReference type="GO" id="GO:0006508">
    <property type="term" value="P:proteolysis"/>
    <property type="evidence" value="ECO:0007669"/>
    <property type="project" value="InterPro"/>
</dbReference>
<sequence>MYGGNIRGAVGPMQRIEALMHIMNPTQAFTPLSIQQIVDCYDRKLDHVVLIVGYGTRDGVDYWKILNSWGPNVGTNGCFYLESYTSFYSFKHSTNS</sequence>
<gene>
    <name evidence="2" type="ORF">HanXRQr2_Chr02g0048841</name>
</gene>
<protein>
    <submittedName>
        <fullName evidence="2">Cathepsin F</fullName>
        <ecNumber evidence="2">3.4.22.41</ecNumber>
    </submittedName>
</protein>
<dbReference type="Proteomes" id="UP000215914">
    <property type="component" value="Unassembled WGS sequence"/>
</dbReference>
<accession>A0A9K3JKV2</accession>
<dbReference type="EMBL" id="MNCJ02000317">
    <property type="protein sequence ID" value="KAF5817079.1"/>
    <property type="molecule type" value="Genomic_DNA"/>
</dbReference>